<dbReference type="Proteomes" id="UP000515909">
    <property type="component" value="Chromosome"/>
</dbReference>
<name>A0A6N8I441_9FIRM</name>
<dbReference type="InterPro" id="IPR007395">
    <property type="entry name" value="Zn_peptidase_2"/>
</dbReference>
<reference evidence="2 4" key="1">
    <citation type="submission" date="2019-09" db="EMBL/GenBank/DDBJ databases">
        <title>Genome sequence of Clostridium sp. EA1.</title>
        <authorList>
            <person name="Poehlein A."/>
            <person name="Bengelsdorf F.R."/>
            <person name="Daniel R."/>
        </authorList>
    </citation>
    <scope>NUCLEOTIDE SEQUENCE [LARGE SCALE GENOMIC DNA]</scope>
    <source>
        <strain evidence="2 4">EA1</strain>
    </source>
</reference>
<keyword evidence="1" id="KW-1133">Transmembrane helix</keyword>
<keyword evidence="4" id="KW-1185">Reference proteome</keyword>
<dbReference type="PANTHER" id="PTHR36434">
    <property type="entry name" value="MEMBRANE PROTEASE YUGP-RELATED"/>
    <property type="match status" value="1"/>
</dbReference>
<evidence type="ECO:0000313" key="4">
    <source>
        <dbReference type="Proteomes" id="UP000469440"/>
    </source>
</evidence>
<evidence type="ECO:0000256" key="1">
    <source>
        <dbReference type="SAM" id="Phobius"/>
    </source>
</evidence>
<dbReference type="Proteomes" id="UP000469440">
    <property type="component" value="Unassembled WGS sequence"/>
</dbReference>
<accession>A0A7G8TCL0</accession>
<evidence type="ECO:0000313" key="5">
    <source>
        <dbReference type="Proteomes" id="UP000515909"/>
    </source>
</evidence>
<dbReference type="Pfam" id="PF04298">
    <property type="entry name" value="Zn_peptidase_2"/>
    <property type="match status" value="1"/>
</dbReference>
<dbReference type="AlphaFoldDB" id="A0A6N8I441"/>
<feature type="transmembrane region" description="Helical" evidence="1">
    <location>
        <begin position="123"/>
        <end position="145"/>
    </location>
</feature>
<feature type="transmembrane region" description="Helical" evidence="1">
    <location>
        <begin position="6"/>
        <end position="25"/>
    </location>
</feature>
<keyword evidence="1" id="KW-0812">Transmembrane</keyword>
<dbReference type="EMBL" id="CP060286">
    <property type="protein sequence ID" value="QNK41351.1"/>
    <property type="molecule type" value="Genomic_DNA"/>
</dbReference>
<proteinExistence type="predicted"/>
<organism evidence="2 4">
    <name type="scientific">Caproicibacter fermentans</name>
    <dbReference type="NCBI Taxonomy" id="2576756"/>
    <lineage>
        <taxon>Bacteria</taxon>
        <taxon>Bacillati</taxon>
        <taxon>Bacillota</taxon>
        <taxon>Clostridia</taxon>
        <taxon>Eubacteriales</taxon>
        <taxon>Acutalibacteraceae</taxon>
        <taxon>Caproicibacter</taxon>
    </lineage>
</organism>
<dbReference type="EMBL" id="VWXL01000106">
    <property type="protein sequence ID" value="MVB12901.1"/>
    <property type="molecule type" value="Genomic_DNA"/>
</dbReference>
<accession>A0A6N8I441</accession>
<keyword evidence="1" id="KW-0472">Membrane</keyword>
<feature type="transmembrane region" description="Helical" evidence="1">
    <location>
        <begin position="151"/>
        <end position="173"/>
    </location>
</feature>
<gene>
    <name evidence="2" type="ORF">CAFE_36480</name>
    <name evidence="3" type="ORF">HCR03_03395</name>
</gene>
<dbReference type="PANTHER" id="PTHR36434:SF1">
    <property type="entry name" value="MEMBRANE PROTEASE YUGP-RELATED"/>
    <property type="match status" value="1"/>
</dbReference>
<dbReference type="OrthoDB" id="9784298at2"/>
<protein>
    <submittedName>
        <fullName evidence="2 3">Zinc metallopeptidase</fullName>
    </submittedName>
</protein>
<sequence>MYGFYFFNFTYFWIMVPALIVTMIAQSRVNSTFAKYSRVRTMNQITGEEAAERVARFGGVNRIFIKRVAGNLTDNFDPRNDTISLSESVYSSVSISAVGVAAHEAGHAIQNAEGYFPNKIRAALVPVTNFGSHLSMPLIIIGLILPVQYDFIVYAGIILYSLVVLFQLVTLPVEFNASSRAIRALNDAGILYPDELEGAKKVLRAAAMTYLAASFTALLTLLRFVLIAGNRRGRR</sequence>
<dbReference type="KEGG" id="cfem:HCR03_03395"/>
<feature type="transmembrane region" description="Helical" evidence="1">
    <location>
        <begin position="210"/>
        <end position="229"/>
    </location>
</feature>
<dbReference type="RefSeq" id="WP_066644093.1">
    <property type="nucleotide sequence ID" value="NZ_CP060286.1"/>
</dbReference>
<reference evidence="3 5" key="2">
    <citation type="submission" date="2020-08" db="EMBL/GenBank/DDBJ databases">
        <title>The isolate Caproiciproducens sp. 7D4C2 produces n-caproate at mildly acidic conditions from hexoses: genome and rBOX comparison with related strains and chain-elongating bacteria.</title>
        <authorList>
            <person name="Esquivel-Elizondo S."/>
            <person name="Bagci C."/>
            <person name="Temovska M."/>
            <person name="Jeon B.S."/>
            <person name="Bessarab I."/>
            <person name="Williams R.B.H."/>
            <person name="Huson D.H."/>
            <person name="Angenent L.T."/>
        </authorList>
    </citation>
    <scope>NUCLEOTIDE SEQUENCE [LARGE SCALE GENOMIC DNA]</scope>
    <source>
        <strain evidence="3 5">7D4C2</strain>
    </source>
</reference>
<evidence type="ECO:0000313" key="2">
    <source>
        <dbReference type="EMBL" id="MVB12901.1"/>
    </source>
</evidence>
<evidence type="ECO:0000313" key="3">
    <source>
        <dbReference type="EMBL" id="QNK41351.1"/>
    </source>
</evidence>